<organism evidence="2 3">
    <name type="scientific">Micavibrio aeruginosavorus</name>
    <dbReference type="NCBI Taxonomy" id="349221"/>
    <lineage>
        <taxon>Bacteria</taxon>
        <taxon>Pseudomonadati</taxon>
        <taxon>Bdellovibrionota</taxon>
        <taxon>Bdellovibrionia</taxon>
        <taxon>Bdellovibrionales</taxon>
        <taxon>Pseudobdellovibrionaceae</taxon>
        <taxon>Micavibrio</taxon>
    </lineage>
</organism>
<evidence type="ECO:0000313" key="2">
    <source>
        <dbReference type="EMBL" id="QQG35902.1"/>
    </source>
</evidence>
<feature type="compositionally biased region" description="Pro residues" evidence="1">
    <location>
        <begin position="103"/>
        <end position="125"/>
    </location>
</feature>
<sequence>MSDSGFSQFPTKPPPQAGQNLLSLKAGLKAQVLEISGKIARLDAPQTVSGEVAKVNRDGTVQVKTEQGELTIKPRERIIPAEGQKLQIDLPAGAPPKQVTLRPAPPAMPSLPQIPSPNAPPPLPRPENAASAPASIQTPPAGTFPARPALDPHVQAHLNQHLATRPTPAATAPALVSTPPILSEGALIRLTPLSPPQVKEFLTQAVPAVIHPLSTRLAAQATPQTDALFQELPQESIRTLTTTPKETLQSIARHLNEVIRTGGFPITTLPEIQIAFPSAAQMPELILRTFSPAGISQSPPGQAVARPLPFMDMSPVMTGKLLPGETIPLIRISLQPPLLTTPTADSGVFIMFKTSPPLTTQPLTGGISPVSTRLPQSLDMRVQTIHPPVTALITPLPAPESLKISNLGLTATPVATLPQMELITRPAAATQTTVQIIGMTARQIPVIMMPLPQTGDVQFFTIPVMASNLNPGTILTLTPQPGASLAISQSISSDPPGVFELMSGFRWPVFDELAEIQNLQIQATTVHSLAQILPSPAQPAKLPAAALLFIAAVRAGDIQAWLGDKTVDQLRRGGKAEWVARMSREFSGLNKLASEPVNAEWRGMSIPLYAQGQIDKIHLYYRSSDHGSDRDQEQKNKGGSTRFIFDLNLSAIGPVQLDGYVRNKTLDLAVRTEQPFSAAMRHNMTRRYIHVLEAAGLEGTLIFQSHPDKWVHITPRTDLLSTSI</sequence>
<proteinExistence type="predicted"/>
<reference evidence="2 3" key="1">
    <citation type="submission" date="2020-07" db="EMBL/GenBank/DDBJ databases">
        <title>Huge and variable diversity of episymbiotic CPR bacteria and DPANN archaea in groundwater ecosystems.</title>
        <authorList>
            <person name="He C.Y."/>
            <person name="Keren R."/>
            <person name="Whittaker M."/>
            <person name="Farag I.F."/>
            <person name="Doudna J."/>
            <person name="Cate J.H.D."/>
            <person name="Banfield J.F."/>
        </authorList>
    </citation>
    <scope>NUCLEOTIDE SEQUENCE [LARGE SCALE GENOMIC DNA]</scope>
    <source>
        <strain evidence="2">NC_groundwater_70_Ag_B-0.1um_54_66</strain>
    </source>
</reference>
<dbReference type="EMBL" id="CP066681">
    <property type="protein sequence ID" value="QQG35902.1"/>
    <property type="molecule type" value="Genomic_DNA"/>
</dbReference>
<evidence type="ECO:0000256" key="1">
    <source>
        <dbReference type="SAM" id="MobiDB-lite"/>
    </source>
</evidence>
<feature type="region of interest" description="Disordered" evidence="1">
    <location>
        <begin position="91"/>
        <end position="149"/>
    </location>
</feature>
<protein>
    <submittedName>
        <fullName evidence="2">Uncharacterized protein</fullName>
    </submittedName>
</protein>
<dbReference type="Proteomes" id="UP000595362">
    <property type="component" value="Chromosome"/>
</dbReference>
<name>A0A7T5R1N6_9BACT</name>
<gene>
    <name evidence="2" type="ORF">HYS17_10425</name>
</gene>
<dbReference type="AlphaFoldDB" id="A0A7T5R1N6"/>
<accession>A0A7T5R1N6</accession>
<evidence type="ECO:0000313" key="3">
    <source>
        <dbReference type="Proteomes" id="UP000595362"/>
    </source>
</evidence>